<dbReference type="AlphaFoldDB" id="A0A016USK2"/>
<name>A0A016USK2_9BILA</name>
<feature type="signal peptide" evidence="1">
    <location>
        <begin position="1"/>
        <end position="21"/>
    </location>
</feature>
<dbReference type="EMBL" id="JARK01001363">
    <property type="protein sequence ID" value="EYC18409.1"/>
    <property type="molecule type" value="Genomic_DNA"/>
</dbReference>
<evidence type="ECO:0000313" key="2">
    <source>
        <dbReference type="EMBL" id="EYC18409.1"/>
    </source>
</evidence>
<organism evidence="2 3">
    <name type="scientific">Ancylostoma ceylanicum</name>
    <dbReference type="NCBI Taxonomy" id="53326"/>
    <lineage>
        <taxon>Eukaryota</taxon>
        <taxon>Metazoa</taxon>
        <taxon>Ecdysozoa</taxon>
        <taxon>Nematoda</taxon>
        <taxon>Chromadorea</taxon>
        <taxon>Rhabditida</taxon>
        <taxon>Rhabditina</taxon>
        <taxon>Rhabditomorpha</taxon>
        <taxon>Strongyloidea</taxon>
        <taxon>Ancylostomatidae</taxon>
        <taxon>Ancylostomatinae</taxon>
        <taxon>Ancylostoma</taxon>
    </lineage>
</organism>
<feature type="chain" id="PRO_5001489716" evidence="1">
    <location>
        <begin position="22"/>
        <end position="92"/>
    </location>
</feature>
<keyword evidence="1" id="KW-0732">Signal</keyword>
<proteinExistence type="predicted"/>
<reference evidence="3" key="1">
    <citation type="journal article" date="2015" name="Nat. Genet.">
        <title>The genome and transcriptome of the zoonotic hookworm Ancylostoma ceylanicum identify infection-specific gene families.</title>
        <authorList>
            <person name="Schwarz E.M."/>
            <person name="Hu Y."/>
            <person name="Antoshechkin I."/>
            <person name="Miller M.M."/>
            <person name="Sternberg P.W."/>
            <person name="Aroian R.V."/>
        </authorList>
    </citation>
    <scope>NUCLEOTIDE SEQUENCE</scope>
    <source>
        <strain evidence="3">HY135</strain>
    </source>
</reference>
<protein>
    <submittedName>
        <fullName evidence="2">Uncharacterized protein</fullName>
    </submittedName>
</protein>
<dbReference type="OrthoDB" id="193931at2759"/>
<accession>A0A016USK2</accession>
<comment type="caution">
    <text evidence="2">The sequence shown here is derived from an EMBL/GenBank/DDBJ whole genome shotgun (WGS) entry which is preliminary data.</text>
</comment>
<keyword evidence="3" id="KW-1185">Reference proteome</keyword>
<sequence length="92" mass="9794">MHPHVIITTLFVVVSIATAGAAPTEPFDAALAMSSSVSSPLMVTPLIKQESCAEQCASEFMTLYATHPELTAKEQKEESLKCIHKCRSGGTS</sequence>
<dbReference type="Proteomes" id="UP000024635">
    <property type="component" value="Unassembled WGS sequence"/>
</dbReference>
<gene>
    <name evidence="2" type="primary">Acey_s0027.g1504</name>
    <name evidence="2" type="ORF">Y032_0027g1504</name>
</gene>
<evidence type="ECO:0000256" key="1">
    <source>
        <dbReference type="SAM" id="SignalP"/>
    </source>
</evidence>
<evidence type="ECO:0000313" key="3">
    <source>
        <dbReference type="Proteomes" id="UP000024635"/>
    </source>
</evidence>